<name>A0A919VH23_9CLOT</name>
<gene>
    <name evidence="1" type="ORF">CPJCM30710_26210</name>
</gene>
<dbReference type="EMBL" id="BOPZ01000024">
    <property type="protein sequence ID" value="GIM29955.1"/>
    <property type="molecule type" value="Genomic_DNA"/>
</dbReference>
<dbReference type="Proteomes" id="UP000679179">
    <property type="component" value="Unassembled WGS sequence"/>
</dbReference>
<organism evidence="1 2">
    <name type="scientific">Clostridium polyendosporum</name>
    <dbReference type="NCBI Taxonomy" id="69208"/>
    <lineage>
        <taxon>Bacteria</taxon>
        <taxon>Bacillati</taxon>
        <taxon>Bacillota</taxon>
        <taxon>Clostridia</taxon>
        <taxon>Eubacteriales</taxon>
        <taxon>Clostridiaceae</taxon>
        <taxon>Clostridium</taxon>
    </lineage>
</organism>
<evidence type="ECO:0008006" key="3">
    <source>
        <dbReference type="Google" id="ProtNLM"/>
    </source>
</evidence>
<dbReference type="RefSeq" id="WP_212904637.1">
    <property type="nucleotide sequence ID" value="NZ_BOPZ01000024.1"/>
</dbReference>
<accession>A0A919VH23</accession>
<proteinExistence type="predicted"/>
<dbReference type="AlphaFoldDB" id="A0A919VH23"/>
<evidence type="ECO:0000313" key="1">
    <source>
        <dbReference type="EMBL" id="GIM29955.1"/>
    </source>
</evidence>
<sequence length="317" mass="35725">MKEVTTKYGVLKGIYFIDQYPDGEIRDCTLNELNELKTLYGNLIPQFTDDSERRKRSVSLSFYSNGNLKSISLQNQIELHTSIGTLPAEFISFYEDGSIKRILPLNGNLSGYWTEEDEYNLAKDFELNFSFGKFTKKIIGIQFYENGEPKNITLWPQERVILQSPIGTAVGRIGISLYPDGKLKSFEPYKPISVDTSIGKVIAYDINAIGVNGDINSLKFYNDGEVKALVTSNNKIEVTDKNNNKRVYKPDLKPSLLDEESMDIIPLTIEFYQNKVRFNNSTEHEYDIDQCKFSIETLPLQIGGACSGCSTCSGCGI</sequence>
<protein>
    <recommendedName>
        <fullName evidence="3">MORN repeat variant</fullName>
    </recommendedName>
</protein>
<keyword evidence="2" id="KW-1185">Reference proteome</keyword>
<reference evidence="1" key="1">
    <citation type="submission" date="2021-03" db="EMBL/GenBank/DDBJ databases">
        <title>Taxonomic study of Clostridium polyendosporum from meadow-gley soil under rice.</title>
        <authorList>
            <person name="Kobayashi H."/>
            <person name="Tanizawa Y."/>
            <person name="Yagura M."/>
        </authorList>
    </citation>
    <scope>NUCLEOTIDE SEQUENCE</scope>
    <source>
        <strain evidence="1">JCM 30710</strain>
    </source>
</reference>
<comment type="caution">
    <text evidence="1">The sequence shown here is derived from an EMBL/GenBank/DDBJ whole genome shotgun (WGS) entry which is preliminary data.</text>
</comment>
<evidence type="ECO:0000313" key="2">
    <source>
        <dbReference type="Proteomes" id="UP000679179"/>
    </source>
</evidence>